<feature type="signal peptide" evidence="1">
    <location>
        <begin position="1"/>
        <end position="20"/>
    </location>
</feature>
<dbReference type="InterPro" id="IPR036465">
    <property type="entry name" value="vWFA_dom_sf"/>
</dbReference>
<evidence type="ECO:0000313" key="4">
    <source>
        <dbReference type="Proteomes" id="UP001239680"/>
    </source>
</evidence>
<feature type="domain" description="VWFA" evidence="2">
    <location>
        <begin position="25"/>
        <end position="205"/>
    </location>
</feature>
<accession>A0ABU0VZK2</accession>
<dbReference type="InterPro" id="IPR002035">
    <property type="entry name" value="VWF_A"/>
</dbReference>
<evidence type="ECO:0000259" key="2">
    <source>
        <dbReference type="PROSITE" id="PS50234"/>
    </source>
</evidence>
<feature type="chain" id="PRO_5045490825" evidence="1">
    <location>
        <begin position="21"/>
        <end position="850"/>
    </location>
</feature>
<dbReference type="SUPFAM" id="SSF53300">
    <property type="entry name" value="vWA-like"/>
    <property type="match status" value="1"/>
</dbReference>
<evidence type="ECO:0000256" key="1">
    <source>
        <dbReference type="SAM" id="SignalP"/>
    </source>
</evidence>
<dbReference type="Gene3D" id="3.40.50.410">
    <property type="entry name" value="von Willebrand factor, type A domain"/>
    <property type="match status" value="1"/>
</dbReference>
<organism evidence="3 4">
    <name type="scientific">Pseudogemmobacter lacusdianii</name>
    <dbReference type="NCBI Taxonomy" id="3069608"/>
    <lineage>
        <taxon>Bacteria</taxon>
        <taxon>Pseudomonadati</taxon>
        <taxon>Pseudomonadota</taxon>
        <taxon>Alphaproteobacteria</taxon>
        <taxon>Rhodobacterales</taxon>
        <taxon>Paracoccaceae</taxon>
        <taxon>Pseudogemmobacter</taxon>
    </lineage>
</organism>
<dbReference type="Pfam" id="PF13519">
    <property type="entry name" value="VWA_2"/>
    <property type="match status" value="1"/>
</dbReference>
<proteinExistence type="predicted"/>
<evidence type="ECO:0000313" key="3">
    <source>
        <dbReference type="EMBL" id="MDQ2067173.1"/>
    </source>
</evidence>
<protein>
    <submittedName>
        <fullName evidence="3">VWA domain-containing protein</fullName>
    </submittedName>
</protein>
<comment type="caution">
    <text evidence="3">The sequence shown here is derived from an EMBL/GenBank/DDBJ whole genome shotgun (WGS) entry which is preliminary data.</text>
</comment>
<dbReference type="Proteomes" id="UP001239680">
    <property type="component" value="Unassembled WGS sequence"/>
</dbReference>
<dbReference type="PROSITE" id="PS50234">
    <property type="entry name" value="VWFA"/>
    <property type="match status" value="1"/>
</dbReference>
<keyword evidence="4" id="KW-1185">Reference proteome</keyword>
<name>A0ABU0VZK2_9RHOB</name>
<reference evidence="3 4" key="1">
    <citation type="submission" date="2023-08" db="EMBL/GenBank/DDBJ databases">
        <title>Characterization of two Paracoccaceae strains isolated from Phycosphere and proposal of Xinfangfangia lacusdiani sp. nov.</title>
        <authorList>
            <person name="Deng Y."/>
            <person name="Zhang Y.Q."/>
        </authorList>
    </citation>
    <scope>NUCLEOTIDE SEQUENCE [LARGE SCALE GENOMIC DNA]</scope>
    <source>
        <strain evidence="3 4">CPCC 101601</strain>
    </source>
</reference>
<keyword evidence="1" id="KW-0732">Signal</keyword>
<dbReference type="EMBL" id="JAVDBT010000011">
    <property type="protein sequence ID" value="MDQ2067173.1"/>
    <property type="molecule type" value="Genomic_DNA"/>
</dbReference>
<dbReference type="RefSeq" id="WP_306680878.1">
    <property type="nucleotide sequence ID" value="NZ_JAVDBT010000011.1"/>
</dbReference>
<gene>
    <name evidence="3" type="ORF">Q9295_12390</name>
</gene>
<dbReference type="SMART" id="SM00327">
    <property type="entry name" value="VWA"/>
    <property type="match status" value="1"/>
</dbReference>
<sequence length="850" mass="90435">MKRTLFAGLAALGLALPATAQQRPDTILVLDASGSMWGQIDGVNKITIARDVVRDFVAVFPADENLGLVAYGHRERGQCSDIETIVTPALGTGEDIAKIVAELNPRGMTPMTDAVIAAAHALRHTEQAATVILISDGIETCNPDPCAAARALNDAGVDFTAHVIGFDVRGEAEALLQMQCIADETGGRFFTADNAEELYGALEQLAVVESGTFSFAAYQNHERMGPEPVFFRPDQEMSAEYLAGNVSWEISDSEASYVQTLTGNPAQLDLPFGDYVVTVTTEAWDQPVQTEMNFAADSIHNLSVMFPPREPDLAELTLRAVLDSASGPLIDTPITWEFAQGDDSFEFGGNPGVMEVRPGTWTVTGYHTAMELEQSQTLTLAEGQRATQTFVFETPAAPLPAVTVTAPAQVVVGSAFGVSWTAEGALKERDYVTIVPVGAEGGAYTDYDRLQGRSEGQLRAPAEPGLYEVRLQTEDGKAVLATTPIEVVDAVVTVSGPAQVVIGSAFPVSWAAEGLHPRDYVTIVPLGAEEGAYTDYTRLEGKTEGSLRAPAEAGLYELRLQMENGGRVLARAPIEVVEAQVTVSAPAQVLVGSAFDVSWTAEGLHPRDYVTIVPMGAAEGEYTDYDRLEGQASGRLRAPIEPGLYEVRLQLENGGRVLARTPVEVAEGEVTLSGPERVRAGGDVAVSWTGAIHPRDYITIVPAGTADGEYAAYTRVGDASQGRMTAPEEPGAYEIRYQLERGNRVMARGPLEVLAPDAALDDGAGLQAPATGKPGEVITISWSGGSDSADQRVALARADQADFSWIIAESAIGRSSLEITLPDAPGRYELRFLDVAGQAVLGRTIIEVAP</sequence>